<dbReference type="Proteomes" id="UP000295560">
    <property type="component" value="Unassembled WGS sequence"/>
</dbReference>
<name>A0A4R1HTF1_PSEEN</name>
<dbReference type="InterPro" id="IPR045556">
    <property type="entry name" value="DUF6351"/>
</dbReference>
<feature type="domain" description="DUF6351" evidence="2">
    <location>
        <begin position="20"/>
        <end position="694"/>
    </location>
</feature>
<evidence type="ECO:0000256" key="1">
    <source>
        <dbReference type="SAM" id="MobiDB-lite"/>
    </source>
</evidence>
<keyword evidence="4" id="KW-1185">Reference proteome</keyword>
<organism evidence="3 4">
    <name type="scientific">Pseudonocardia endophytica</name>
    <dbReference type="NCBI Taxonomy" id="401976"/>
    <lineage>
        <taxon>Bacteria</taxon>
        <taxon>Bacillati</taxon>
        <taxon>Actinomycetota</taxon>
        <taxon>Actinomycetes</taxon>
        <taxon>Pseudonocardiales</taxon>
        <taxon>Pseudonocardiaceae</taxon>
        <taxon>Pseudonocardia</taxon>
    </lineage>
</organism>
<dbReference type="AlphaFoldDB" id="A0A4R1HTF1"/>
<accession>A0A4R1HTF1</accession>
<evidence type="ECO:0000313" key="4">
    <source>
        <dbReference type="Proteomes" id="UP000295560"/>
    </source>
</evidence>
<protein>
    <recommendedName>
        <fullName evidence="2">DUF6351 domain-containing protein</fullName>
    </recommendedName>
</protein>
<evidence type="ECO:0000259" key="2">
    <source>
        <dbReference type="Pfam" id="PF19878"/>
    </source>
</evidence>
<gene>
    <name evidence="3" type="ORF">EV378_4653</name>
</gene>
<feature type="region of interest" description="Disordered" evidence="1">
    <location>
        <begin position="395"/>
        <end position="414"/>
    </location>
</feature>
<dbReference type="RefSeq" id="WP_165922437.1">
    <property type="nucleotide sequence ID" value="NZ_SMFZ01000002.1"/>
</dbReference>
<proteinExistence type="predicted"/>
<sequence length="713" mass="77482">MSAATQPQGPNGTMPTVVGVRVLSAHAGFITGGTALVEVEGTGARLTLNGADVTSDLIAGRGLVSGFADGENVLRAEADGEQAVATVCNRPVEGPLFSGPHLHPWLVTTQDNGLGAPVDEHGNAPSRIDHHYMSVRTGTFEAYDPQDPPDPDEVAATTTDDGVTVPYVVRRELGSANRGLFELAVLCDPARPWSPTAPQDGWNHKLWIYSYGGWNQHWSQSSFELPPIPPGAKGPLADPSRPAPRQTVLNDMGLRRGFMVARTTLMQSRTNSDTVRAAESLVMLKEHVVKNYGTIRYTFGSGASGGSIMQQMIANQYPGIFQGIIPMSSIHSSWYLPSVINECRLLARYFTETSPELWSEESERLAVDGHRSEEVRAFFNEVFGAPLTAGNDARTGTGLPPEQTYHPEDHPSGARGTLQDYHVNYLGRRPRSVWTSAERAAGRGFAHHPWDNTGVQYGLAALLDRTISVEQFVDLNEKVGGVDLDGVLVAERTDADPEGIARLHRCGLVNDYAHMDTVAILDLRNPEHEDPIRTHTQFHTWVTRAGLLAAHGHADNHVAWIVPGFSTGSVPTEAAFLAMDLWLAAVERDTGSRTPAEKVAANRPDDVTDGIRTLEGDQRGDLAAYRRTYPSYGDARLVAACGDLRAYRVSKPQLRPLRRDDYPGVVFTDDQWRRLEDAFPLGVADWAAPGVGATPSVPWLTYQDGPGGQPLLP</sequence>
<reference evidence="3 4" key="1">
    <citation type="submission" date="2019-03" db="EMBL/GenBank/DDBJ databases">
        <title>Sequencing the genomes of 1000 actinobacteria strains.</title>
        <authorList>
            <person name="Klenk H.-P."/>
        </authorList>
    </citation>
    <scope>NUCLEOTIDE SEQUENCE [LARGE SCALE GENOMIC DNA]</scope>
    <source>
        <strain evidence="3 4">DSM 44969</strain>
    </source>
</reference>
<evidence type="ECO:0000313" key="3">
    <source>
        <dbReference type="EMBL" id="TCK20692.1"/>
    </source>
</evidence>
<dbReference type="EMBL" id="SMFZ01000002">
    <property type="protein sequence ID" value="TCK20692.1"/>
    <property type="molecule type" value="Genomic_DNA"/>
</dbReference>
<comment type="caution">
    <text evidence="3">The sequence shown here is derived from an EMBL/GenBank/DDBJ whole genome shotgun (WGS) entry which is preliminary data.</text>
</comment>
<dbReference type="Pfam" id="PF19878">
    <property type="entry name" value="DUF6351"/>
    <property type="match status" value="1"/>
</dbReference>